<name>A0AAV0LH73_9ROSI</name>
<dbReference type="InterPro" id="IPR038944">
    <property type="entry name" value="OEP7-like"/>
</dbReference>
<dbReference type="EMBL" id="CAMGYJ010000006">
    <property type="protein sequence ID" value="CAI0433353.1"/>
    <property type="molecule type" value="Genomic_DNA"/>
</dbReference>
<feature type="region of interest" description="Disordered" evidence="1">
    <location>
        <begin position="38"/>
        <end position="64"/>
    </location>
</feature>
<accession>A0AAV0LH73</accession>
<dbReference type="Proteomes" id="UP001154282">
    <property type="component" value="Unassembled WGS sequence"/>
</dbReference>
<proteinExistence type="predicted"/>
<evidence type="ECO:0000313" key="2">
    <source>
        <dbReference type="EMBL" id="CAI0433353.1"/>
    </source>
</evidence>
<gene>
    <name evidence="2" type="ORF">LITE_LOCUS23831</name>
</gene>
<protein>
    <submittedName>
        <fullName evidence="2">Uncharacterized protein</fullName>
    </submittedName>
</protein>
<organism evidence="2 3">
    <name type="scientific">Linum tenue</name>
    <dbReference type="NCBI Taxonomy" id="586396"/>
    <lineage>
        <taxon>Eukaryota</taxon>
        <taxon>Viridiplantae</taxon>
        <taxon>Streptophyta</taxon>
        <taxon>Embryophyta</taxon>
        <taxon>Tracheophyta</taxon>
        <taxon>Spermatophyta</taxon>
        <taxon>Magnoliopsida</taxon>
        <taxon>eudicotyledons</taxon>
        <taxon>Gunneridae</taxon>
        <taxon>Pentapetalae</taxon>
        <taxon>rosids</taxon>
        <taxon>fabids</taxon>
        <taxon>Malpighiales</taxon>
        <taxon>Linaceae</taxon>
        <taxon>Linum</taxon>
    </lineage>
</organism>
<dbReference type="PANTHER" id="PTHR33982">
    <property type="entry name" value="OUTER ENVELOPE MEMBRANE PROTEIN 7-RELATED"/>
    <property type="match status" value="1"/>
</dbReference>
<feature type="compositionally biased region" description="Low complexity" evidence="1">
    <location>
        <begin position="55"/>
        <end position="64"/>
    </location>
</feature>
<evidence type="ECO:0000313" key="3">
    <source>
        <dbReference type="Proteomes" id="UP001154282"/>
    </source>
</evidence>
<sequence>MKAVIKQAAVVIVALASGWLAIEFAFKPFLDKSDAAISKSDPDYDPDDDEKIDDSSAAAETATV</sequence>
<feature type="compositionally biased region" description="Acidic residues" evidence="1">
    <location>
        <begin position="43"/>
        <end position="52"/>
    </location>
</feature>
<comment type="caution">
    <text evidence="2">The sequence shown here is derived from an EMBL/GenBank/DDBJ whole genome shotgun (WGS) entry which is preliminary data.</text>
</comment>
<dbReference type="PANTHER" id="PTHR33982:SF5">
    <property type="entry name" value="OUTER ENVELOPE MEMBRANE PROTEIN 7"/>
    <property type="match status" value="1"/>
</dbReference>
<keyword evidence="3" id="KW-1185">Reference proteome</keyword>
<reference evidence="2" key="1">
    <citation type="submission" date="2022-08" db="EMBL/GenBank/DDBJ databases">
        <authorList>
            <person name="Gutierrez-Valencia J."/>
        </authorList>
    </citation>
    <scope>NUCLEOTIDE SEQUENCE</scope>
</reference>
<dbReference type="AlphaFoldDB" id="A0AAV0LH73"/>
<evidence type="ECO:0000256" key="1">
    <source>
        <dbReference type="SAM" id="MobiDB-lite"/>
    </source>
</evidence>